<dbReference type="Proteomes" id="UP000002734">
    <property type="component" value="Chromosome"/>
</dbReference>
<evidence type="ECO:0000313" key="1">
    <source>
        <dbReference type="EMBL" id="ACS85804.1"/>
    </source>
</evidence>
<gene>
    <name evidence="1" type="ordered locus">Dd703_2014</name>
</gene>
<dbReference type="KEGG" id="dda:Dd703_2014"/>
<dbReference type="AlphaFoldDB" id="C6C613"/>
<dbReference type="HOGENOM" id="CLU_3288607_0_0_6"/>
<sequence length="40" mass="4631">MPSLPSRDYFIRARPMPVPSADTLAPEYGNVWVFLSWLHI</sequence>
<keyword evidence="2" id="KW-1185">Reference proteome</keyword>
<evidence type="ECO:0000313" key="2">
    <source>
        <dbReference type="Proteomes" id="UP000002734"/>
    </source>
</evidence>
<organism evidence="1 2">
    <name type="scientific">Musicola paradisiaca (strain Ech703)</name>
    <name type="common">Dickeya paradisiaca</name>
    <name type="synonym">Dickeya dadantii</name>
    <dbReference type="NCBI Taxonomy" id="579405"/>
    <lineage>
        <taxon>Bacteria</taxon>
        <taxon>Pseudomonadati</taxon>
        <taxon>Pseudomonadota</taxon>
        <taxon>Gammaproteobacteria</taxon>
        <taxon>Enterobacterales</taxon>
        <taxon>Pectobacteriaceae</taxon>
        <taxon>Musicola</taxon>
    </lineage>
</organism>
<accession>C6C613</accession>
<name>C6C613_MUSP7</name>
<dbReference type="STRING" id="579405.Dd703_2014"/>
<protein>
    <submittedName>
        <fullName evidence="1">Uncharacterized protein</fullName>
    </submittedName>
</protein>
<dbReference type="EMBL" id="CP001654">
    <property type="protein sequence ID" value="ACS85804.1"/>
    <property type="molecule type" value="Genomic_DNA"/>
</dbReference>
<proteinExistence type="predicted"/>
<reference evidence="1" key="1">
    <citation type="submission" date="2009-06" db="EMBL/GenBank/DDBJ databases">
        <title>Complete sequence of Dickeya dadantii Ech703.</title>
        <authorList>
            <consortium name="US DOE Joint Genome Institute"/>
            <person name="Lucas S."/>
            <person name="Copeland A."/>
            <person name="Lapidus A."/>
            <person name="Glavina del Rio T."/>
            <person name="Dalin E."/>
            <person name="Tice H."/>
            <person name="Bruce D."/>
            <person name="Goodwin L."/>
            <person name="Pitluck S."/>
            <person name="Chertkov O."/>
            <person name="Brettin T."/>
            <person name="Detter J.C."/>
            <person name="Han C."/>
            <person name="Larimer F."/>
            <person name="Land M."/>
            <person name="Hauser L."/>
            <person name="Kyrpides N."/>
            <person name="Mikhailova N."/>
            <person name="Balakrishnan V."/>
            <person name="Glasner J."/>
            <person name="Perna N.T."/>
        </authorList>
    </citation>
    <scope>NUCLEOTIDE SEQUENCE [LARGE SCALE GENOMIC DNA]</scope>
    <source>
        <strain evidence="1">Ech703</strain>
    </source>
</reference>